<dbReference type="SUPFAM" id="SSF48452">
    <property type="entry name" value="TPR-like"/>
    <property type="match status" value="1"/>
</dbReference>
<dbReference type="EMBL" id="JACOOH010000004">
    <property type="protein sequence ID" value="MBC5621696.1"/>
    <property type="molecule type" value="Genomic_DNA"/>
</dbReference>
<evidence type="ECO:0000256" key="1">
    <source>
        <dbReference type="ARBA" id="ARBA00004442"/>
    </source>
</evidence>
<name>A0ABR7D175_9BACT</name>
<evidence type="ECO:0000256" key="5">
    <source>
        <dbReference type="ARBA" id="ARBA00023237"/>
    </source>
</evidence>
<evidence type="ECO:0000313" key="8">
    <source>
        <dbReference type="Proteomes" id="UP000646484"/>
    </source>
</evidence>
<comment type="caution">
    <text evidence="7">The sequence shown here is derived from an EMBL/GenBank/DDBJ whole genome shotgun (WGS) entry which is preliminary data.</text>
</comment>
<organism evidence="7 8">
    <name type="scientific">Butyricimonas hominis</name>
    <dbReference type="NCBI Taxonomy" id="2763032"/>
    <lineage>
        <taxon>Bacteria</taxon>
        <taxon>Pseudomonadati</taxon>
        <taxon>Bacteroidota</taxon>
        <taxon>Bacteroidia</taxon>
        <taxon>Bacteroidales</taxon>
        <taxon>Odoribacteraceae</taxon>
        <taxon>Butyricimonas</taxon>
    </lineage>
</organism>
<feature type="domain" description="RagB/SusD" evidence="6">
    <location>
        <begin position="174"/>
        <end position="297"/>
    </location>
</feature>
<keyword evidence="8" id="KW-1185">Reference proteome</keyword>
<dbReference type="Proteomes" id="UP000646484">
    <property type="component" value="Unassembled WGS sequence"/>
</dbReference>
<dbReference type="Pfam" id="PF07980">
    <property type="entry name" value="SusD_RagB"/>
    <property type="match status" value="1"/>
</dbReference>
<dbReference type="Gene3D" id="1.25.40.390">
    <property type="match status" value="1"/>
</dbReference>
<evidence type="ECO:0000256" key="4">
    <source>
        <dbReference type="ARBA" id="ARBA00023136"/>
    </source>
</evidence>
<proteinExistence type="inferred from homology"/>
<dbReference type="InterPro" id="IPR011990">
    <property type="entry name" value="TPR-like_helical_dom_sf"/>
</dbReference>
<accession>A0ABR7D175</accession>
<evidence type="ECO:0000259" key="6">
    <source>
        <dbReference type="Pfam" id="PF07980"/>
    </source>
</evidence>
<sequence>MCKLNSAQVLEDLGDAEELYQTLPKELQYKKDLRVNLPMVQLLKSRVYLYMENWKEAAKYAKKVIDDWEFSLIDLNTLEIPGSLSYYPFINENASDVIWLFGKVADVDAYLGVQLSYRFSIFNASPELIAGFKEGDLRKEYYIFREQNYADIFLPFGKNTTSFAHSLESTSFSQAFRLPEAYLNLAEAAALDGDEATALKVLNDLRAKRFTTDTPGKEVSGLTGKDLVDKIRQERRLELCFEFHRWFDLRRYGMPSIKHVWNAGETPVEYVLQEKDPGYTLPIPQVVMNQNRALIQNKLANPR</sequence>
<comment type="subcellular location">
    <subcellularLocation>
        <location evidence="1">Cell outer membrane</location>
    </subcellularLocation>
</comment>
<reference evidence="7 8" key="1">
    <citation type="submission" date="2020-08" db="EMBL/GenBank/DDBJ databases">
        <title>Genome public.</title>
        <authorList>
            <person name="Liu C."/>
            <person name="Sun Q."/>
        </authorList>
    </citation>
    <scope>NUCLEOTIDE SEQUENCE [LARGE SCALE GENOMIC DNA]</scope>
    <source>
        <strain evidence="7 8">NSJ-56</strain>
    </source>
</reference>
<evidence type="ECO:0000256" key="3">
    <source>
        <dbReference type="ARBA" id="ARBA00022729"/>
    </source>
</evidence>
<evidence type="ECO:0000256" key="2">
    <source>
        <dbReference type="ARBA" id="ARBA00006275"/>
    </source>
</evidence>
<evidence type="ECO:0000313" key="7">
    <source>
        <dbReference type="EMBL" id="MBC5621696.1"/>
    </source>
</evidence>
<dbReference type="InterPro" id="IPR012944">
    <property type="entry name" value="SusD_RagB_dom"/>
</dbReference>
<protein>
    <submittedName>
        <fullName evidence="7">RagB/SusD family nutrient uptake outer membrane protein</fullName>
    </submittedName>
</protein>
<comment type="similarity">
    <text evidence="2">Belongs to the SusD family.</text>
</comment>
<keyword evidence="3" id="KW-0732">Signal</keyword>
<gene>
    <name evidence="7" type="ORF">H8S64_11365</name>
</gene>
<keyword evidence="5" id="KW-0998">Cell outer membrane</keyword>
<keyword evidence="4" id="KW-0472">Membrane</keyword>